<evidence type="ECO:0000256" key="1">
    <source>
        <dbReference type="ARBA" id="ARBA00009320"/>
    </source>
</evidence>
<dbReference type="STRING" id="1524460.IX84_03630"/>
<evidence type="ECO:0000313" key="2">
    <source>
        <dbReference type="EMBL" id="KGE89412.1"/>
    </source>
</evidence>
<dbReference type="InterPro" id="IPR050571">
    <property type="entry name" value="Class-IV_PLP-Dep_Aminotrnsfr"/>
</dbReference>
<organism evidence="2 3">
    <name type="scientific">Phaeodactylibacter xiamenensis</name>
    <dbReference type="NCBI Taxonomy" id="1524460"/>
    <lineage>
        <taxon>Bacteria</taxon>
        <taxon>Pseudomonadati</taxon>
        <taxon>Bacteroidota</taxon>
        <taxon>Saprospiria</taxon>
        <taxon>Saprospirales</taxon>
        <taxon>Haliscomenobacteraceae</taxon>
        <taxon>Phaeodactylibacter</taxon>
    </lineage>
</organism>
<dbReference type="Gene3D" id="3.40.50.300">
    <property type="entry name" value="P-loop containing nucleotide triphosphate hydrolases"/>
    <property type="match status" value="1"/>
</dbReference>
<dbReference type="SUPFAM" id="SSF52540">
    <property type="entry name" value="P-loop containing nucleoside triphosphate hydrolases"/>
    <property type="match status" value="1"/>
</dbReference>
<proteinExistence type="inferred from homology"/>
<keyword evidence="3" id="KW-1185">Reference proteome</keyword>
<reference evidence="2 3" key="1">
    <citation type="journal article" date="2014" name="Int. J. Syst. Evol. Microbiol.">
        <title>Phaeodactylibacter xiamenensis gen. nov., sp. nov., a member of the family Saprospiraceae isolated from the marine alga Phaeodactylum tricornutum.</title>
        <authorList>
            <person name="Chen Z.Jr."/>
            <person name="Lei X."/>
            <person name="Lai Q."/>
            <person name="Li Y."/>
            <person name="Zhang B."/>
            <person name="Zhang J."/>
            <person name="Zhang H."/>
            <person name="Yang L."/>
            <person name="Zheng W."/>
            <person name="Tian Y."/>
            <person name="Yu Z."/>
            <person name="Xu H.Jr."/>
            <person name="Zheng T."/>
        </authorList>
    </citation>
    <scope>NUCLEOTIDE SEQUENCE [LARGE SCALE GENOMIC DNA]</scope>
    <source>
        <strain evidence="2 3">KD52</strain>
    </source>
</reference>
<dbReference type="RefSeq" id="WP_238578222.1">
    <property type="nucleotide sequence ID" value="NZ_JBKAGJ010000019.1"/>
</dbReference>
<dbReference type="Proteomes" id="UP000029736">
    <property type="component" value="Unassembled WGS sequence"/>
</dbReference>
<gene>
    <name evidence="2" type="ORF">IX84_03630</name>
</gene>
<sequence length="247" mass="28018">MSAIVQRINAWSSPRNISTALMYAFRQRADTTVVDEPLYAHFLKHGQTEVVHPGASEILSSQLNEGEEVVKQVLLGHYTTPVAFFKQMTHHLVAMDESFLQHMDNIMLIRDPRAIIASYAKVIPNPGIDDIGVEQQYHLFQKLQAMGALRAVVDARQLLLDPEGVLRQLCDRLGLAFDKGMLKWAPGPRPEDGVWASYWYSRVHTSTGFQAYEERTYEVPPKLEALAKHCAPYYHTLFDLALKAREV</sequence>
<evidence type="ECO:0000313" key="3">
    <source>
        <dbReference type="Proteomes" id="UP000029736"/>
    </source>
</evidence>
<dbReference type="PANTHER" id="PTHR42743:SF11">
    <property type="entry name" value="AMINODEOXYCHORISMATE LYASE"/>
    <property type="match status" value="1"/>
</dbReference>
<accession>A0A098SEN7</accession>
<dbReference type="Pfam" id="PF19798">
    <property type="entry name" value="Sulfotransfer_5"/>
    <property type="match status" value="1"/>
</dbReference>
<comment type="caution">
    <text evidence="2">The sequence shown here is derived from an EMBL/GenBank/DDBJ whole genome shotgun (WGS) entry which is preliminary data.</text>
</comment>
<dbReference type="EMBL" id="JPOS01000010">
    <property type="protein sequence ID" value="KGE89412.1"/>
    <property type="molecule type" value="Genomic_DNA"/>
</dbReference>
<comment type="similarity">
    <text evidence="1">Belongs to the class-IV pyridoxal-phosphate-dependent aminotransferase family.</text>
</comment>
<dbReference type="GO" id="GO:0019752">
    <property type="term" value="P:carboxylic acid metabolic process"/>
    <property type="evidence" value="ECO:0007669"/>
    <property type="project" value="TreeGrafter"/>
</dbReference>
<evidence type="ECO:0008006" key="4">
    <source>
        <dbReference type="Google" id="ProtNLM"/>
    </source>
</evidence>
<dbReference type="AlphaFoldDB" id="A0A098SEN7"/>
<name>A0A098SEN7_9BACT</name>
<dbReference type="PANTHER" id="PTHR42743">
    <property type="entry name" value="AMINO-ACID AMINOTRANSFERASE"/>
    <property type="match status" value="1"/>
</dbReference>
<dbReference type="InterPro" id="IPR027417">
    <property type="entry name" value="P-loop_NTPase"/>
</dbReference>
<protein>
    <recommendedName>
        <fullName evidence="4">Sulfotransferase family protein</fullName>
    </recommendedName>
</protein>